<dbReference type="Pfam" id="PF12836">
    <property type="entry name" value="HHH_3"/>
    <property type="match status" value="2"/>
</dbReference>
<gene>
    <name evidence="2" type="ORF">ACFO6W_14015</name>
</gene>
<keyword evidence="1" id="KW-0812">Transmembrane</keyword>
<dbReference type="Gene3D" id="1.10.150.320">
    <property type="entry name" value="Photosystem II 12 kDa extrinsic protein"/>
    <property type="match status" value="1"/>
</dbReference>
<evidence type="ECO:0000256" key="1">
    <source>
        <dbReference type="SAM" id="Phobius"/>
    </source>
</evidence>
<dbReference type="PANTHER" id="PTHR21180:SF32">
    <property type="entry name" value="ENDONUCLEASE_EXONUCLEASE_PHOSPHATASE FAMILY DOMAIN-CONTAINING PROTEIN 1"/>
    <property type="match status" value="1"/>
</dbReference>
<dbReference type="RefSeq" id="WP_379997465.1">
    <property type="nucleotide sequence ID" value="NZ_JBHSGN010000080.1"/>
</dbReference>
<keyword evidence="3" id="KW-1185">Reference proteome</keyword>
<keyword evidence="1" id="KW-0472">Membrane</keyword>
<dbReference type="SUPFAM" id="SSF47781">
    <property type="entry name" value="RuvA domain 2-like"/>
    <property type="match status" value="2"/>
</dbReference>
<dbReference type="InterPro" id="IPR051675">
    <property type="entry name" value="Endo/Exo/Phosphatase_dom_1"/>
</dbReference>
<evidence type="ECO:0000313" key="3">
    <source>
        <dbReference type="Proteomes" id="UP001596023"/>
    </source>
</evidence>
<accession>A0ABV9KX51</accession>
<comment type="caution">
    <text evidence="2">The sequence shown here is derived from an EMBL/GenBank/DDBJ whole genome shotgun (WGS) entry which is preliminary data.</text>
</comment>
<dbReference type="InterPro" id="IPR010994">
    <property type="entry name" value="RuvA_2-like"/>
</dbReference>
<protein>
    <submittedName>
        <fullName evidence="2">Helix-hairpin-helix domain-containing protein</fullName>
    </submittedName>
</protein>
<dbReference type="Proteomes" id="UP001596023">
    <property type="component" value="Unassembled WGS sequence"/>
</dbReference>
<proteinExistence type="predicted"/>
<organism evidence="2 3">
    <name type="scientific">Dysgonomonas termitidis</name>
    <dbReference type="NCBI Taxonomy" id="1516126"/>
    <lineage>
        <taxon>Bacteria</taxon>
        <taxon>Pseudomonadati</taxon>
        <taxon>Bacteroidota</taxon>
        <taxon>Bacteroidia</taxon>
        <taxon>Bacteroidales</taxon>
        <taxon>Dysgonomonadaceae</taxon>
        <taxon>Dysgonomonas</taxon>
    </lineage>
</organism>
<keyword evidence="1" id="KW-1133">Transmembrane helix</keyword>
<dbReference type="PANTHER" id="PTHR21180">
    <property type="entry name" value="ENDONUCLEASE/EXONUCLEASE/PHOSPHATASE FAMILY DOMAIN-CONTAINING PROTEIN 1"/>
    <property type="match status" value="1"/>
</dbReference>
<feature type="transmembrane region" description="Helical" evidence="1">
    <location>
        <begin position="47"/>
        <end position="65"/>
    </location>
</feature>
<name>A0ABV9KX51_9BACT</name>
<evidence type="ECO:0000313" key="2">
    <source>
        <dbReference type="EMBL" id="MFC4674815.1"/>
    </source>
</evidence>
<dbReference type="EMBL" id="JBHSGN010000080">
    <property type="protein sequence ID" value="MFC4674815.1"/>
    <property type="molecule type" value="Genomic_DNA"/>
</dbReference>
<reference evidence="3" key="1">
    <citation type="journal article" date="2019" name="Int. J. Syst. Evol. Microbiol.">
        <title>The Global Catalogue of Microorganisms (GCM) 10K type strain sequencing project: providing services to taxonomists for standard genome sequencing and annotation.</title>
        <authorList>
            <consortium name="The Broad Institute Genomics Platform"/>
            <consortium name="The Broad Institute Genome Sequencing Center for Infectious Disease"/>
            <person name="Wu L."/>
            <person name="Ma J."/>
        </authorList>
    </citation>
    <scope>NUCLEOTIDE SEQUENCE [LARGE SCALE GENOMIC DNA]</scope>
    <source>
        <strain evidence="3">CCUG 66188</strain>
    </source>
</reference>
<sequence length="249" mass="28784">MKPERCETTKDLLLVTRNCFKEKQPVTKTTLMNWKDYFYFQKRDRTAILLLLVLIALSGGIYIFTRPKQSADKESVTVSPTPLSTNIDTLTCKTATNIYEQEKKKNAGYAYQEKLKRGETIELNSADTTSLKKIPGIGTGFANRIVRYRNLLGGFADITQLKEVWGLDNELYERIMPYITLTPQVKKIKVNSAEFTELNKHPYIDYRQAKIIMDIRSRKGSIESLKRLSLLEEFTEDDIKRLTPYLSFD</sequence>